<keyword evidence="2" id="KW-1185">Reference proteome</keyword>
<evidence type="ECO:0000313" key="2">
    <source>
        <dbReference type="Proteomes" id="UP001500027"/>
    </source>
</evidence>
<evidence type="ECO:0008006" key="3">
    <source>
        <dbReference type="Google" id="ProtNLM"/>
    </source>
</evidence>
<dbReference type="EMBL" id="BAABAV010000001">
    <property type="protein sequence ID" value="GAA4268091.1"/>
    <property type="molecule type" value="Genomic_DNA"/>
</dbReference>
<organism evidence="1 2">
    <name type="scientific">Hyunsoonleella aestuarii</name>
    <dbReference type="NCBI Taxonomy" id="912802"/>
    <lineage>
        <taxon>Bacteria</taxon>
        <taxon>Pseudomonadati</taxon>
        <taxon>Bacteroidota</taxon>
        <taxon>Flavobacteriia</taxon>
        <taxon>Flavobacteriales</taxon>
        <taxon>Flavobacteriaceae</taxon>
    </lineage>
</organism>
<evidence type="ECO:0000313" key="1">
    <source>
        <dbReference type="EMBL" id="GAA4268091.1"/>
    </source>
</evidence>
<reference evidence="2" key="1">
    <citation type="journal article" date="2019" name="Int. J. Syst. Evol. Microbiol.">
        <title>The Global Catalogue of Microorganisms (GCM) 10K type strain sequencing project: providing services to taxonomists for standard genome sequencing and annotation.</title>
        <authorList>
            <consortium name="The Broad Institute Genomics Platform"/>
            <consortium name="The Broad Institute Genome Sequencing Center for Infectious Disease"/>
            <person name="Wu L."/>
            <person name="Ma J."/>
        </authorList>
    </citation>
    <scope>NUCLEOTIDE SEQUENCE [LARGE SCALE GENOMIC DNA]</scope>
    <source>
        <strain evidence="2">JCM 17452</strain>
    </source>
</reference>
<name>A0ABP8E7Q9_9FLAO</name>
<gene>
    <name evidence="1" type="ORF">GCM10022257_01920</name>
</gene>
<comment type="caution">
    <text evidence="1">The sequence shown here is derived from an EMBL/GenBank/DDBJ whole genome shotgun (WGS) entry which is preliminary data.</text>
</comment>
<dbReference type="RefSeq" id="WP_139001925.1">
    <property type="nucleotide sequence ID" value="NZ_BAABAV010000001.1"/>
</dbReference>
<protein>
    <recommendedName>
        <fullName evidence="3">DUF1735 domain-containing protein</fullName>
    </recommendedName>
</protein>
<sequence>MKHIYKIFLFLAVIVSFNSCDNSEGDNEGKFDAFPETGWVEFNSSSELSFSLLDFDLSEAVIVPLEIDVQVPVNPTDLIINYSLVSVSGADPNSIFSNSGKVIAEAGKSSFQGNYYPVLELDLKEAASITEILIFDVVLNSTSRAEVTAGVSGGNRLTSVRIEICPLFTEFKGTFSVTENFIEGSPFAGSPLGSFFGESYQVEIASLTDTRFLITASSGFDSFLWPDTVMTLGDCETGPVSFDDAIDPVSPVIAFFRLMTVESASLDYVNKTITCTGVLGEFGPYQFVLTKL</sequence>
<dbReference type="Proteomes" id="UP001500027">
    <property type="component" value="Unassembled WGS sequence"/>
</dbReference>
<proteinExistence type="predicted"/>
<accession>A0ABP8E7Q9</accession>